<evidence type="ECO:0000256" key="1">
    <source>
        <dbReference type="ARBA" id="ARBA00022741"/>
    </source>
</evidence>
<dbReference type="Gene3D" id="3.40.50.300">
    <property type="entry name" value="P-loop containing nucleotide triphosphate hydrolases"/>
    <property type="match status" value="1"/>
</dbReference>
<evidence type="ECO:0000313" key="4">
    <source>
        <dbReference type="EMBL" id="GGP02806.1"/>
    </source>
</evidence>
<dbReference type="InterPro" id="IPR003593">
    <property type="entry name" value="AAA+_ATPase"/>
</dbReference>
<dbReference type="PANTHER" id="PTHR24220">
    <property type="entry name" value="IMPORT ATP-BINDING PROTEIN"/>
    <property type="match status" value="1"/>
</dbReference>
<proteinExistence type="predicted"/>
<dbReference type="SUPFAM" id="SSF52540">
    <property type="entry name" value="P-loop containing nucleoside triphosphate hydrolases"/>
    <property type="match status" value="1"/>
</dbReference>
<sequence length="236" mass="26335">MPHKNFVGDDIITLNNAKIVQKNFTVLSKVNLNIKRGTFCYIIGKTGSGKSSLLKVLYGQLPLKEGEGEVVGFDLQKLRASDVPNLRRRLGIVFQDFQLLTDRSIEKNLQFVLEATGWRDKGLMNDRIDEVLTSVGMQTKKHKMPHELSGGEQQRIAIARALLNHPELILADEPTGNLDPETSNDIMTLLKSISTERQCAVLMATHDYHMIQNFPGEAIKCEDGGVVVMSTAELFE</sequence>
<dbReference type="RefSeq" id="WP_188616869.1">
    <property type="nucleotide sequence ID" value="NZ_BMLV01000002.1"/>
</dbReference>
<reference evidence="5" key="1">
    <citation type="journal article" date="2019" name="Int. J. Syst. Evol. Microbiol.">
        <title>The Global Catalogue of Microorganisms (GCM) 10K type strain sequencing project: providing services to taxonomists for standard genome sequencing and annotation.</title>
        <authorList>
            <consortium name="The Broad Institute Genomics Platform"/>
            <consortium name="The Broad Institute Genome Sequencing Center for Infectious Disease"/>
            <person name="Wu L."/>
            <person name="Ma J."/>
        </authorList>
    </citation>
    <scope>NUCLEOTIDE SEQUENCE [LARGE SCALE GENOMIC DNA]</scope>
    <source>
        <strain evidence="5">CGMCC 1.7656</strain>
    </source>
</reference>
<keyword evidence="1" id="KW-0547">Nucleotide-binding</keyword>
<keyword evidence="2 4" id="KW-0067">ATP-binding</keyword>
<dbReference type="GO" id="GO:0005524">
    <property type="term" value="F:ATP binding"/>
    <property type="evidence" value="ECO:0007669"/>
    <property type="project" value="UniProtKB-KW"/>
</dbReference>
<dbReference type="PROSITE" id="PS00211">
    <property type="entry name" value="ABC_TRANSPORTER_1"/>
    <property type="match status" value="1"/>
</dbReference>
<feature type="domain" description="ABC transporter" evidence="3">
    <location>
        <begin position="12"/>
        <end position="236"/>
    </location>
</feature>
<dbReference type="SMART" id="SM00382">
    <property type="entry name" value="AAA"/>
    <property type="match status" value="1"/>
</dbReference>
<dbReference type="InterPro" id="IPR003439">
    <property type="entry name" value="ABC_transporter-like_ATP-bd"/>
</dbReference>
<evidence type="ECO:0000256" key="2">
    <source>
        <dbReference type="ARBA" id="ARBA00022840"/>
    </source>
</evidence>
<dbReference type="InterPro" id="IPR015854">
    <property type="entry name" value="ABC_transpr_LolD-like"/>
</dbReference>
<dbReference type="Proteomes" id="UP000620064">
    <property type="component" value="Unassembled WGS sequence"/>
</dbReference>
<protein>
    <submittedName>
        <fullName evidence="4">Phosphonate ABC transporter ATP-binding protein</fullName>
    </submittedName>
</protein>
<dbReference type="Pfam" id="PF00005">
    <property type="entry name" value="ABC_tran"/>
    <property type="match status" value="1"/>
</dbReference>
<dbReference type="InterPro" id="IPR017871">
    <property type="entry name" value="ABC_transporter-like_CS"/>
</dbReference>
<evidence type="ECO:0000259" key="3">
    <source>
        <dbReference type="PROSITE" id="PS50893"/>
    </source>
</evidence>
<name>A0ABQ2NJD1_9FLAO</name>
<dbReference type="EMBL" id="BMLV01000002">
    <property type="protein sequence ID" value="GGP02806.1"/>
    <property type="molecule type" value="Genomic_DNA"/>
</dbReference>
<dbReference type="InterPro" id="IPR027417">
    <property type="entry name" value="P-loop_NTPase"/>
</dbReference>
<dbReference type="PANTHER" id="PTHR24220:SF470">
    <property type="entry name" value="CELL DIVISION ATP-BINDING PROTEIN FTSE"/>
    <property type="match status" value="1"/>
</dbReference>
<accession>A0ABQ2NJD1</accession>
<gene>
    <name evidence="4" type="primary">ftsE</name>
    <name evidence="4" type="ORF">GCM10010992_08680</name>
</gene>
<evidence type="ECO:0000313" key="5">
    <source>
        <dbReference type="Proteomes" id="UP000620064"/>
    </source>
</evidence>
<dbReference type="PROSITE" id="PS50893">
    <property type="entry name" value="ABC_TRANSPORTER_2"/>
    <property type="match status" value="1"/>
</dbReference>
<keyword evidence="5" id="KW-1185">Reference proteome</keyword>
<organism evidence="4 5">
    <name type="scientific">Cloacibacterium rupense</name>
    <dbReference type="NCBI Taxonomy" id="517423"/>
    <lineage>
        <taxon>Bacteria</taxon>
        <taxon>Pseudomonadati</taxon>
        <taxon>Bacteroidota</taxon>
        <taxon>Flavobacteriia</taxon>
        <taxon>Flavobacteriales</taxon>
        <taxon>Weeksellaceae</taxon>
    </lineage>
</organism>
<comment type="caution">
    <text evidence="4">The sequence shown here is derived from an EMBL/GenBank/DDBJ whole genome shotgun (WGS) entry which is preliminary data.</text>
</comment>